<dbReference type="CDD" id="cd02440">
    <property type="entry name" value="AdoMet_MTases"/>
    <property type="match status" value="1"/>
</dbReference>
<feature type="transmembrane region" description="Helical" evidence="1">
    <location>
        <begin position="15"/>
        <end position="40"/>
    </location>
</feature>
<keyword evidence="1" id="KW-0472">Membrane</keyword>
<dbReference type="SUPFAM" id="SSF53335">
    <property type="entry name" value="S-adenosyl-L-methionine-dependent methyltransferases"/>
    <property type="match status" value="1"/>
</dbReference>
<dbReference type="PANTHER" id="PTHR42923">
    <property type="entry name" value="PROTOPORPHYRINOGEN OXIDASE"/>
    <property type="match status" value="1"/>
</dbReference>
<evidence type="ECO:0000259" key="2">
    <source>
        <dbReference type="Pfam" id="PF08241"/>
    </source>
</evidence>
<accession>A0A7S1AS70</accession>
<dbReference type="InterPro" id="IPR036188">
    <property type="entry name" value="FAD/NAD-bd_sf"/>
</dbReference>
<name>A0A7S1AS70_NOCSC</name>
<dbReference type="Pfam" id="PF13450">
    <property type="entry name" value="NAD_binding_8"/>
    <property type="match status" value="1"/>
</dbReference>
<dbReference type="InterPro" id="IPR013216">
    <property type="entry name" value="Methyltransf_11"/>
</dbReference>
<gene>
    <name evidence="3" type="ORF">NSCI0253_LOCUS37676</name>
</gene>
<feature type="domain" description="Methyltransferase type 11" evidence="2">
    <location>
        <begin position="111"/>
        <end position="206"/>
    </location>
</feature>
<sequence length="690" mass="76962">MTTAAIYSRTSSAQAYAWGVLMSLASPGFVLGAFCACGFVPRSITAMQHFVASRLRSRDAKACLGDEQSTWMNLGFWPEGARSPQHYDRSCQQLALEVVAESGMQKHDKVLCVGCGYGDELRLFSRTYGLKRVVGLDANPKASAQFDAKHEGIELVHGNACDVVRGRRLFREGEFDHIVAVDNLYHYDKTGFFQDCCRLLPVGGVVSVSDVVIRPGTPWWVRKVLSCTGIPACNHWTDAEYRERLAAAGLQLKSSKSLEPFVLAMWLPRVLCQYLDYVVVTATVESKPSRPKAAVIGSGMSGLVTAHYLSDTHDVTIFESRAEAGLAGLEARLPNGSVIDIPLRMIEPHYWGSLVTLCKDLRVPLVNSYYTTCVYSDKEALVKSDDQHWHISQHPSALMGRLRAALRLLWNYKALEGETLAEWLHRHNLVDSDYYQVYARRHLSWVLSCPYQMVDEYPASLVLDFCRGIQGSYWKNSGRTLRIFPSVKKLQDELLVGKVLRTGRPVAPFAPGDRTIDGVAYDAVVIATEASAVAKILPRPWTGFFDHFKYHPSEIFVHSDPSLMPPNREDWRAINVCDNDEALACQISVWVNAYYGPDVDLGGDVFETVNARHRPELHHIIKETFMHRVVHSTDTGRLQSELAESQGREGFYFCGAYSVRGMGLLEQAVASARWAADAVVRDSIRGTSKA</sequence>
<keyword evidence="1" id="KW-1133">Transmembrane helix</keyword>
<dbReference type="SUPFAM" id="SSF51905">
    <property type="entry name" value="FAD/NAD(P)-binding domain"/>
    <property type="match status" value="1"/>
</dbReference>
<dbReference type="AlphaFoldDB" id="A0A7S1AS70"/>
<dbReference type="Gene3D" id="3.40.50.150">
    <property type="entry name" value="Vaccinia Virus protein VP39"/>
    <property type="match status" value="1"/>
</dbReference>
<dbReference type="InterPro" id="IPR029063">
    <property type="entry name" value="SAM-dependent_MTases_sf"/>
</dbReference>
<reference evidence="3" key="1">
    <citation type="submission" date="2021-01" db="EMBL/GenBank/DDBJ databases">
        <authorList>
            <person name="Corre E."/>
            <person name="Pelletier E."/>
            <person name="Niang G."/>
            <person name="Scheremetjew M."/>
            <person name="Finn R."/>
            <person name="Kale V."/>
            <person name="Holt S."/>
            <person name="Cochrane G."/>
            <person name="Meng A."/>
            <person name="Brown T."/>
            <person name="Cohen L."/>
        </authorList>
    </citation>
    <scope>NUCLEOTIDE SEQUENCE</scope>
</reference>
<protein>
    <recommendedName>
        <fullName evidence="2">Methyltransferase type 11 domain-containing protein</fullName>
    </recommendedName>
</protein>
<dbReference type="Gene3D" id="3.50.50.60">
    <property type="entry name" value="FAD/NAD(P)-binding domain"/>
    <property type="match status" value="1"/>
</dbReference>
<dbReference type="Pfam" id="PF08241">
    <property type="entry name" value="Methyltransf_11"/>
    <property type="match status" value="1"/>
</dbReference>
<dbReference type="PANTHER" id="PTHR42923:SF17">
    <property type="entry name" value="AMINE OXIDASE DOMAIN-CONTAINING PROTEIN"/>
    <property type="match status" value="1"/>
</dbReference>
<dbReference type="GO" id="GO:0008757">
    <property type="term" value="F:S-adenosylmethionine-dependent methyltransferase activity"/>
    <property type="evidence" value="ECO:0007669"/>
    <property type="project" value="InterPro"/>
</dbReference>
<evidence type="ECO:0000256" key="1">
    <source>
        <dbReference type="SAM" id="Phobius"/>
    </source>
</evidence>
<dbReference type="EMBL" id="HBFQ01052915">
    <property type="protein sequence ID" value="CAD8863321.1"/>
    <property type="molecule type" value="Transcribed_RNA"/>
</dbReference>
<dbReference type="InterPro" id="IPR050464">
    <property type="entry name" value="Zeta_carotene_desat/Oxidored"/>
</dbReference>
<proteinExistence type="predicted"/>
<organism evidence="3">
    <name type="scientific">Noctiluca scintillans</name>
    <name type="common">Sea sparkle</name>
    <name type="synonym">Red tide dinoflagellate</name>
    <dbReference type="NCBI Taxonomy" id="2966"/>
    <lineage>
        <taxon>Eukaryota</taxon>
        <taxon>Sar</taxon>
        <taxon>Alveolata</taxon>
        <taxon>Dinophyceae</taxon>
        <taxon>Noctilucales</taxon>
        <taxon>Noctilucaceae</taxon>
        <taxon>Noctiluca</taxon>
    </lineage>
</organism>
<keyword evidence="1" id="KW-0812">Transmembrane</keyword>
<evidence type="ECO:0000313" key="3">
    <source>
        <dbReference type="EMBL" id="CAD8863321.1"/>
    </source>
</evidence>
<dbReference type="GO" id="GO:0016491">
    <property type="term" value="F:oxidoreductase activity"/>
    <property type="evidence" value="ECO:0007669"/>
    <property type="project" value="TreeGrafter"/>
</dbReference>